<reference evidence="3 4" key="1">
    <citation type="journal article" date="2013" name="ISME J.">
        <title>A metabolic model for members of the genus Tetrasphaera involved in enhanced biological phosphorus removal.</title>
        <authorList>
            <person name="Kristiansen R."/>
            <person name="Nguyen H.T.T."/>
            <person name="Saunders A.M."/>
            <person name="Nielsen J.L."/>
            <person name="Wimmer R."/>
            <person name="Le V.Q."/>
            <person name="McIlroy S.J."/>
            <person name="Petrovski S."/>
            <person name="Seviour R.J."/>
            <person name="Calteau A."/>
            <person name="Nielsen K.L."/>
            <person name="Nielsen P.H."/>
        </authorList>
    </citation>
    <scope>NUCLEOTIDE SEQUENCE [LARGE SCALE GENOMIC DNA]</scope>
    <source>
        <strain evidence="3 4">Ben 74</strain>
    </source>
</reference>
<gene>
    <name evidence="3" type="ORF">BN13_1080008</name>
</gene>
<feature type="region of interest" description="Disordered" evidence="1">
    <location>
        <begin position="72"/>
        <end position="97"/>
    </location>
</feature>
<evidence type="ECO:0000313" key="3">
    <source>
        <dbReference type="EMBL" id="CCI51535.1"/>
    </source>
</evidence>
<dbReference type="Proteomes" id="UP000035720">
    <property type="component" value="Unassembled WGS sequence"/>
</dbReference>
<name>A0A077M6W8_9MICO</name>
<dbReference type="InterPro" id="IPR003615">
    <property type="entry name" value="HNH_nuc"/>
</dbReference>
<dbReference type="STRING" id="1193518.BN13_1080008"/>
<feature type="domain" description="HNH nuclease" evidence="2">
    <location>
        <begin position="194"/>
        <end position="243"/>
    </location>
</feature>
<dbReference type="RefSeq" id="WP_235434066.1">
    <property type="nucleotide sequence ID" value="NZ_HF571038.1"/>
</dbReference>
<evidence type="ECO:0000313" key="4">
    <source>
        <dbReference type="Proteomes" id="UP000035720"/>
    </source>
</evidence>
<evidence type="ECO:0000259" key="2">
    <source>
        <dbReference type="Pfam" id="PF13391"/>
    </source>
</evidence>
<proteinExistence type="predicted"/>
<accession>A0A077M6W8</accession>
<comment type="caution">
    <text evidence="3">The sequence shown here is derived from an EMBL/GenBank/DDBJ whole genome shotgun (WGS) entry which is preliminary data.</text>
</comment>
<keyword evidence="4" id="KW-1185">Reference proteome</keyword>
<dbReference type="EMBL" id="CAJC01000011">
    <property type="protein sequence ID" value="CCI51535.1"/>
    <property type="molecule type" value="Genomic_DNA"/>
</dbReference>
<dbReference type="AlphaFoldDB" id="A0A077M6W8"/>
<protein>
    <recommendedName>
        <fullName evidence="2">HNH nuclease domain-containing protein</fullName>
    </recommendedName>
</protein>
<sequence>MLSLEDEVALRREAMAWLALRTNDGHDAISRTELTQFTFRGERITLIDQGRGIRKPKECRAALSIMTVHTREGGERPYGDSRGRDGHPRYKMRADSRGTADNQGIQAALELRLPLIWLWGIAPSWYQPIFPVYVIGAEPELDQFVLACDALQVLPLPESPLEEVLRQYALRETRQRIHQPVFRSMVMRAYETQCAVCALGHTQLLDAAHIIPDSADDGIAAVRNGLALRKIHHAAYDAGILGISPDYQVAIRDDILDEVDGPLFEHGIKGLHGDGLRKLPARRGDRPDRDLLDRRFRRFLSA</sequence>
<dbReference type="Pfam" id="PF13391">
    <property type="entry name" value="HNH_2"/>
    <property type="match status" value="1"/>
</dbReference>
<organism evidence="3 4">
    <name type="scientific">Nostocoides jenkinsii Ben 74</name>
    <dbReference type="NCBI Taxonomy" id="1193518"/>
    <lineage>
        <taxon>Bacteria</taxon>
        <taxon>Bacillati</taxon>
        <taxon>Actinomycetota</taxon>
        <taxon>Actinomycetes</taxon>
        <taxon>Micrococcales</taxon>
        <taxon>Intrasporangiaceae</taxon>
        <taxon>Nostocoides</taxon>
    </lineage>
</organism>
<evidence type="ECO:0000256" key="1">
    <source>
        <dbReference type="SAM" id="MobiDB-lite"/>
    </source>
</evidence>